<gene>
    <name evidence="3" type="primary">nfrB</name>
    <name evidence="3" type="ORF">C5750_18350</name>
</gene>
<protein>
    <submittedName>
        <fullName evidence="3">Glycosyl transferase family protein</fullName>
    </submittedName>
</protein>
<comment type="caution">
    <text evidence="3">The sequence shown here is derived from an EMBL/GenBank/DDBJ whole genome shotgun (WGS) entry which is preliminary data.</text>
</comment>
<organism evidence="3 4">
    <name type="scientific">Phyllobacterium myrsinacearum</name>
    <dbReference type="NCBI Taxonomy" id="28101"/>
    <lineage>
        <taxon>Bacteria</taxon>
        <taxon>Pseudomonadati</taxon>
        <taxon>Pseudomonadota</taxon>
        <taxon>Alphaproteobacteria</taxon>
        <taxon>Hyphomicrobiales</taxon>
        <taxon>Phyllobacteriaceae</taxon>
        <taxon>Phyllobacterium</taxon>
    </lineage>
</organism>
<feature type="transmembrane region" description="Helical" evidence="1">
    <location>
        <begin position="403"/>
        <end position="422"/>
    </location>
</feature>
<keyword evidence="4" id="KW-1185">Reference proteome</keyword>
<name>A0A2S9JFT4_9HYPH</name>
<evidence type="ECO:0000313" key="3">
    <source>
        <dbReference type="EMBL" id="PRD51800.1"/>
    </source>
</evidence>
<dbReference type="EMBL" id="PVBT01000005">
    <property type="protein sequence ID" value="PRD51800.1"/>
    <property type="molecule type" value="Genomic_DNA"/>
</dbReference>
<reference evidence="3 4" key="1">
    <citation type="submission" date="2018-02" db="EMBL/GenBank/DDBJ databases">
        <title>The draft genome of Phyllobacterium myrsinacearum DSM5892.</title>
        <authorList>
            <person name="Li L."/>
            <person name="Liu L."/>
            <person name="Zhang X."/>
            <person name="Wang T."/>
        </authorList>
    </citation>
    <scope>NUCLEOTIDE SEQUENCE [LARGE SCALE GENOMIC DNA]</scope>
    <source>
        <strain evidence="3 4">DSM 5892</strain>
    </source>
</reference>
<keyword evidence="3" id="KW-0808">Transferase</keyword>
<dbReference type="RefSeq" id="WP_105735358.1">
    <property type="nucleotide sequence ID" value="NZ_PVBT01000005.1"/>
</dbReference>
<dbReference type="Gene3D" id="3.90.550.10">
    <property type="entry name" value="Spore Coat Polysaccharide Biosynthesis Protein SpsA, Chain A"/>
    <property type="match status" value="1"/>
</dbReference>
<dbReference type="OrthoDB" id="5294733at2"/>
<proteinExistence type="predicted"/>
<dbReference type="NCBIfam" id="NF012033">
    <property type="entry name" value="PRK15489.1"/>
    <property type="match status" value="1"/>
</dbReference>
<evidence type="ECO:0000256" key="1">
    <source>
        <dbReference type="SAM" id="Phobius"/>
    </source>
</evidence>
<sequence length="716" mass="82146">MSLYWPYLMADYYRWLEYSVIVFAVIILLSSIDDLFIDGWYWFREIRRGLSAKRHYKPLLPEQLRLKPEQHIAIMIPAWLEYDVIASMLENMVKVLDYRAYTIFVGTYCNDSATITEVERMRRRYKHLVRVEVPHNGPTCKADCLNWVVQAIFAQEAKQHISYAGVVLHDSEDVLHPLELQFFNYLLPRKDLIQIPVASLERNWYELVAGVYMDEFAEWHGKDLVVRESLAKTVPSAGVGTCFSRRALLTLSAETDNQPFNTQTLTEDYDIGVRLAAHGMHSILARFPVEYRVKSATWFGYGKARESVVRMPLCVREYFPNTFRTSYRQKARWSLGICFQGWAYFGWHGSLADRYFLLRDRKGAVTAFVAIFAYVLVAQYLLFQFAYMTGFLAESYPPLMATNSWIGILLGLNAIALTLRIIQRFYFTARTFGWEHGLLSIPRMVVGNFVNFMAMSRAWKQYLSHLIMGTRLVWDKTMHDFPSSDGLVSERRKLGELLVSWQAIDEKHLQAALDKQSERHAPFGRILVEEGWLTEDILAEAIAFHAGLDLTSISEEEILAAKHQLPLELSIRWRILALPDGDEGTIRLAMASPLQDIAQEQVRAALGYVPQQFIVRDRDVTAGLRLLTEKSRGGASGARHFDANVPLLGDLLVERGDVSRPAFEQAMMKYSPERDGLVGSYLVTQNIISEDALQWALREQQQRAARGHAGPVEEKR</sequence>
<dbReference type="Proteomes" id="UP000238563">
    <property type="component" value="Unassembled WGS sequence"/>
</dbReference>
<dbReference type="InterPro" id="IPR029044">
    <property type="entry name" value="Nucleotide-diphossugar_trans"/>
</dbReference>
<dbReference type="SUPFAM" id="SSF160246">
    <property type="entry name" value="EspE N-terminal domain-like"/>
    <property type="match status" value="1"/>
</dbReference>
<keyword evidence="1" id="KW-0472">Membrane</keyword>
<dbReference type="Pfam" id="PF13632">
    <property type="entry name" value="Glyco_trans_2_3"/>
    <property type="match status" value="1"/>
</dbReference>
<dbReference type="AlphaFoldDB" id="A0A2S9JFT4"/>
<dbReference type="InterPro" id="IPR037257">
    <property type="entry name" value="T2SS_E_N_sf"/>
</dbReference>
<accession>A0A2S9JFT4</accession>
<keyword evidence="1" id="KW-0812">Transmembrane</keyword>
<feature type="domain" description="Glycosyltransferase 2-like" evidence="2">
    <location>
        <begin position="166"/>
        <end position="385"/>
    </location>
</feature>
<keyword evidence="1" id="KW-1133">Transmembrane helix</keyword>
<dbReference type="SUPFAM" id="SSF53448">
    <property type="entry name" value="Nucleotide-diphospho-sugar transferases"/>
    <property type="match status" value="1"/>
</dbReference>
<dbReference type="InterPro" id="IPR001173">
    <property type="entry name" value="Glyco_trans_2-like"/>
</dbReference>
<dbReference type="NCBIfam" id="NF011305">
    <property type="entry name" value="PRK14716.1-3"/>
    <property type="match status" value="1"/>
</dbReference>
<evidence type="ECO:0000313" key="4">
    <source>
        <dbReference type="Proteomes" id="UP000238563"/>
    </source>
</evidence>
<evidence type="ECO:0000259" key="2">
    <source>
        <dbReference type="Pfam" id="PF13632"/>
    </source>
</evidence>
<feature type="transmembrane region" description="Helical" evidence="1">
    <location>
        <begin position="20"/>
        <end position="43"/>
    </location>
</feature>
<feature type="transmembrane region" description="Helical" evidence="1">
    <location>
        <begin position="364"/>
        <end position="383"/>
    </location>
</feature>
<dbReference type="GO" id="GO:0016740">
    <property type="term" value="F:transferase activity"/>
    <property type="evidence" value="ECO:0007669"/>
    <property type="project" value="UniProtKB-KW"/>
</dbReference>